<gene>
    <name evidence="1" type="ORF">ACFPU1_03540</name>
</gene>
<dbReference type="Pfam" id="PF14398">
    <property type="entry name" value="ATPgrasp_YheCD"/>
    <property type="match status" value="1"/>
</dbReference>
<evidence type="ECO:0000313" key="1">
    <source>
        <dbReference type="EMBL" id="MFC5711844.1"/>
    </source>
</evidence>
<reference evidence="2" key="1">
    <citation type="journal article" date="2019" name="Int. J. Syst. Evol. Microbiol.">
        <title>The Global Catalogue of Microorganisms (GCM) 10K type strain sequencing project: providing services to taxonomists for standard genome sequencing and annotation.</title>
        <authorList>
            <consortium name="The Broad Institute Genomics Platform"/>
            <consortium name="The Broad Institute Genome Sequencing Center for Infectious Disease"/>
            <person name="Wu L."/>
            <person name="Ma J."/>
        </authorList>
    </citation>
    <scope>NUCLEOTIDE SEQUENCE [LARGE SCALE GENOMIC DNA]</scope>
    <source>
        <strain evidence="2">CECT 7184</strain>
    </source>
</reference>
<comment type="caution">
    <text evidence="1">The sequence shown here is derived from an EMBL/GenBank/DDBJ whole genome shotgun (WGS) entry which is preliminary data.</text>
</comment>
<protein>
    <submittedName>
        <fullName evidence="1">YheC/YheD family protein</fullName>
    </submittedName>
</protein>
<dbReference type="Proteomes" id="UP001596142">
    <property type="component" value="Unassembled WGS sequence"/>
</dbReference>
<dbReference type="RefSeq" id="WP_385938670.1">
    <property type="nucleotide sequence ID" value="NZ_JBHSOZ010000003.1"/>
</dbReference>
<keyword evidence="2" id="KW-1185">Reference proteome</keyword>
<evidence type="ECO:0000313" key="2">
    <source>
        <dbReference type="Proteomes" id="UP001596142"/>
    </source>
</evidence>
<dbReference type="EMBL" id="JBHSOZ010000003">
    <property type="protein sequence ID" value="MFC5711844.1"/>
    <property type="molecule type" value="Genomic_DNA"/>
</dbReference>
<proteinExistence type="predicted"/>
<dbReference type="InterPro" id="IPR026838">
    <property type="entry name" value="YheC/D"/>
</dbReference>
<sequence length="254" mass="29775">MKVTRSKWDIYRVLKENKELRPYLPKTRLFSKQNVETFLNRYQKVIIKPIHGRLGYGVIKLSMLPKGKYKLEFEDYYAVLPTKYQMHKALIEKIGKEKYIIQQYIPLAKINKQPIDIRVMLQRSATTDWTIWTITGKAAKIASPGYVITNSATKVLPVKEAIMRSNIKKKTPNKTTSEINRVSLRTVEQLFSYSTKNYSAIGLDIGVDKKGNIWIIEANLKPNTSLFRLLNNPKIYKRIKAYKQKWRQYKKSRV</sequence>
<name>A0ABW0YP01_9BACI</name>
<accession>A0ABW0YP01</accession>
<dbReference type="Gene3D" id="3.30.470.20">
    <property type="entry name" value="ATP-grasp fold, B domain"/>
    <property type="match status" value="1"/>
</dbReference>
<dbReference type="SUPFAM" id="SSF56059">
    <property type="entry name" value="Glutathione synthetase ATP-binding domain-like"/>
    <property type="match status" value="1"/>
</dbReference>
<organism evidence="1 2">
    <name type="scientific">Thalassorhabdus alkalitolerans</name>
    <dbReference type="NCBI Taxonomy" id="2282697"/>
    <lineage>
        <taxon>Bacteria</taxon>
        <taxon>Bacillati</taxon>
        <taxon>Bacillota</taxon>
        <taxon>Bacilli</taxon>
        <taxon>Bacillales</taxon>
        <taxon>Bacillaceae</taxon>
        <taxon>Thalassorhabdus</taxon>
    </lineage>
</organism>